<dbReference type="AlphaFoldDB" id="M0HS30"/>
<dbReference type="PANTHER" id="PTHR43428">
    <property type="entry name" value="ARSENATE REDUCTASE"/>
    <property type="match status" value="1"/>
</dbReference>
<comment type="caution">
    <text evidence="4">The sequence shown here is derived from an EMBL/GenBank/DDBJ whole genome shotgun (WGS) entry which is preliminary data.</text>
</comment>
<evidence type="ECO:0000313" key="5">
    <source>
        <dbReference type="Proteomes" id="UP000011612"/>
    </source>
</evidence>
<organism evidence="4 5">
    <name type="scientific">Haloferax elongans ATCC BAA-1513</name>
    <dbReference type="NCBI Taxonomy" id="1230453"/>
    <lineage>
        <taxon>Archaea</taxon>
        <taxon>Methanobacteriati</taxon>
        <taxon>Methanobacteriota</taxon>
        <taxon>Stenosarchaea group</taxon>
        <taxon>Halobacteria</taxon>
        <taxon>Halobacteriales</taxon>
        <taxon>Haloferacaceae</taxon>
        <taxon>Haloferax</taxon>
    </lineage>
</organism>
<reference evidence="4 5" key="1">
    <citation type="journal article" date="2014" name="PLoS Genet.">
        <title>Phylogenetically driven sequencing of extremely halophilic archaea reveals strategies for static and dynamic osmo-response.</title>
        <authorList>
            <person name="Becker E.A."/>
            <person name="Seitzer P.M."/>
            <person name="Tritt A."/>
            <person name="Larsen D."/>
            <person name="Krusor M."/>
            <person name="Yao A.I."/>
            <person name="Wu D."/>
            <person name="Madern D."/>
            <person name="Eisen J.A."/>
            <person name="Darling A.E."/>
            <person name="Facciotti M.T."/>
        </authorList>
    </citation>
    <scope>NUCLEOTIDE SEQUENCE [LARGE SCALE GENOMIC DNA]</scope>
    <source>
        <strain evidence="4 5">ATCC BAA-1513</strain>
    </source>
</reference>
<dbReference type="PANTHER" id="PTHR43428:SF1">
    <property type="entry name" value="ARSENATE REDUCTASE"/>
    <property type="match status" value="1"/>
</dbReference>
<dbReference type="Proteomes" id="UP000011612">
    <property type="component" value="Unassembled WGS sequence"/>
</dbReference>
<evidence type="ECO:0000259" key="3">
    <source>
        <dbReference type="SMART" id="SM00226"/>
    </source>
</evidence>
<evidence type="ECO:0000256" key="1">
    <source>
        <dbReference type="ARBA" id="ARBA00022849"/>
    </source>
</evidence>
<evidence type="ECO:0000256" key="2">
    <source>
        <dbReference type="SAM" id="MobiDB-lite"/>
    </source>
</evidence>
<feature type="domain" description="Phosphotyrosine protein phosphatase I" evidence="3">
    <location>
        <begin position="10"/>
        <end position="142"/>
    </location>
</feature>
<dbReference type="PATRIC" id="fig|1230453.4.peg.575"/>
<keyword evidence="5" id="KW-1185">Reference proteome</keyword>
<dbReference type="EMBL" id="AOLK01000011">
    <property type="protein sequence ID" value="ELZ87306.1"/>
    <property type="molecule type" value="Genomic_DNA"/>
</dbReference>
<name>M0HS30_HALEO</name>
<keyword evidence="1" id="KW-0059">Arsenical resistance</keyword>
<dbReference type="STRING" id="1230453.C453_03109"/>
<dbReference type="OrthoDB" id="295776at2157"/>
<evidence type="ECO:0000313" key="4">
    <source>
        <dbReference type="EMBL" id="ELZ87306.1"/>
    </source>
</evidence>
<dbReference type="Gene3D" id="3.40.50.2300">
    <property type="match status" value="1"/>
</dbReference>
<dbReference type="SMART" id="SM00226">
    <property type="entry name" value="LMWPc"/>
    <property type="match status" value="1"/>
</dbReference>
<sequence length="152" mass="16638">MSDATPTDPTRVAFVCVQNAGRSQMATAFARREQAARDLDGRIDIVTGGTDPADHVHDEVVDVMGEKGFDLADETPRAISQDEIMDVDIVVTMGCSAEGICPMTWRGDARDWDLDDPDGRDPDEVRAIRDDIESRVLALFDELVDDDGGVDR</sequence>
<protein>
    <submittedName>
        <fullName evidence="4">ArsC protein</fullName>
    </submittedName>
</protein>
<dbReference type="RefSeq" id="WP_008322638.1">
    <property type="nucleotide sequence ID" value="NZ_AOLK01000011.1"/>
</dbReference>
<dbReference type="Pfam" id="PF01451">
    <property type="entry name" value="LMWPc"/>
    <property type="match status" value="1"/>
</dbReference>
<accession>M0HS30</accession>
<gene>
    <name evidence="4" type="ORF">C453_03109</name>
</gene>
<dbReference type="SUPFAM" id="SSF52788">
    <property type="entry name" value="Phosphotyrosine protein phosphatases I"/>
    <property type="match status" value="1"/>
</dbReference>
<feature type="region of interest" description="Disordered" evidence="2">
    <location>
        <begin position="107"/>
        <end position="126"/>
    </location>
</feature>
<proteinExistence type="predicted"/>
<dbReference type="InterPro" id="IPR036196">
    <property type="entry name" value="Ptyr_pPase_sf"/>
</dbReference>
<dbReference type="InterPro" id="IPR023485">
    <property type="entry name" value="Ptyr_pPase"/>
</dbReference>
<dbReference type="GO" id="GO:0046685">
    <property type="term" value="P:response to arsenic-containing substance"/>
    <property type="evidence" value="ECO:0007669"/>
    <property type="project" value="UniProtKB-KW"/>
</dbReference>